<evidence type="ECO:0000313" key="1">
    <source>
        <dbReference type="EMBL" id="KAJ3223674.1"/>
    </source>
</evidence>
<evidence type="ECO:0000313" key="2">
    <source>
        <dbReference type="Proteomes" id="UP001211065"/>
    </source>
</evidence>
<accession>A0AAD5XXF3</accession>
<reference evidence="1" key="1">
    <citation type="submission" date="2020-05" db="EMBL/GenBank/DDBJ databases">
        <title>Phylogenomic resolution of chytrid fungi.</title>
        <authorList>
            <person name="Stajich J.E."/>
            <person name="Amses K."/>
            <person name="Simmons R."/>
            <person name="Seto K."/>
            <person name="Myers J."/>
            <person name="Bonds A."/>
            <person name="Quandt C.A."/>
            <person name="Barry K."/>
            <person name="Liu P."/>
            <person name="Grigoriev I."/>
            <person name="Longcore J.E."/>
            <person name="James T.Y."/>
        </authorList>
    </citation>
    <scope>NUCLEOTIDE SEQUENCE</scope>
    <source>
        <strain evidence="1">JEL0476</strain>
    </source>
</reference>
<protein>
    <submittedName>
        <fullName evidence="1">Uncharacterized protein</fullName>
    </submittedName>
</protein>
<gene>
    <name evidence="1" type="ORF">HK099_000849</name>
</gene>
<keyword evidence="2" id="KW-1185">Reference proteome</keyword>
<name>A0AAD5XXF3_9FUNG</name>
<dbReference type="EMBL" id="JADGJW010000121">
    <property type="protein sequence ID" value="KAJ3223674.1"/>
    <property type="molecule type" value="Genomic_DNA"/>
</dbReference>
<proteinExistence type="predicted"/>
<organism evidence="1 2">
    <name type="scientific">Clydaea vesicula</name>
    <dbReference type="NCBI Taxonomy" id="447962"/>
    <lineage>
        <taxon>Eukaryota</taxon>
        <taxon>Fungi</taxon>
        <taxon>Fungi incertae sedis</taxon>
        <taxon>Chytridiomycota</taxon>
        <taxon>Chytridiomycota incertae sedis</taxon>
        <taxon>Chytridiomycetes</taxon>
        <taxon>Lobulomycetales</taxon>
        <taxon>Lobulomycetaceae</taxon>
        <taxon>Clydaea</taxon>
    </lineage>
</organism>
<dbReference type="Proteomes" id="UP001211065">
    <property type="component" value="Unassembled WGS sequence"/>
</dbReference>
<sequence>MSERKRYYNSYVAPVIRWEQKRVLPSGDKFTESTKDLVLLSQKQGNIVKPSPYPVEIVKWMKVLNKIPVDLVDDLPTKKEPSEEVVPVEDDATIR</sequence>
<comment type="caution">
    <text evidence="1">The sequence shown here is derived from an EMBL/GenBank/DDBJ whole genome shotgun (WGS) entry which is preliminary data.</text>
</comment>
<dbReference type="AlphaFoldDB" id="A0AAD5XXF3"/>